<keyword evidence="5" id="KW-0418">Kinase</keyword>
<dbReference type="InterPro" id="IPR036097">
    <property type="entry name" value="HisK_dim/P_sf"/>
</dbReference>
<dbReference type="CDD" id="cd00130">
    <property type="entry name" value="PAS"/>
    <property type="match status" value="2"/>
</dbReference>
<dbReference type="GO" id="GO:0000155">
    <property type="term" value="F:phosphorelay sensor kinase activity"/>
    <property type="evidence" value="ECO:0007669"/>
    <property type="project" value="InterPro"/>
</dbReference>
<protein>
    <recommendedName>
        <fullName evidence="2">histidine kinase</fullName>
        <ecNumber evidence="2">2.7.13.3</ecNumber>
    </recommendedName>
</protein>
<dbReference type="EMBL" id="JACBJI010000003">
    <property type="protein sequence ID" value="NYA71040.1"/>
    <property type="molecule type" value="Genomic_DNA"/>
</dbReference>
<dbReference type="PANTHER" id="PTHR43304:SF1">
    <property type="entry name" value="PAC DOMAIN-CONTAINING PROTEIN"/>
    <property type="match status" value="1"/>
</dbReference>
<dbReference type="InterPro" id="IPR052162">
    <property type="entry name" value="Sensor_kinase/Photoreceptor"/>
</dbReference>
<dbReference type="Gene3D" id="3.30.450.20">
    <property type="entry name" value="PAS domain"/>
    <property type="match status" value="3"/>
</dbReference>
<dbReference type="Pfam" id="PF13185">
    <property type="entry name" value="GAF_2"/>
    <property type="match status" value="1"/>
</dbReference>
<evidence type="ECO:0000259" key="8">
    <source>
        <dbReference type="PROSITE" id="PS50112"/>
    </source>
</evidence>
<dbReference type="EC" id="2.7.13.3" evidence="2"/>
<feature type="coiled-coil region" evidence="6">
    <location>
        <begin position="285"/>
        <end position="312"/>
    </location>
</feature>
<dbReference type="InterPro" id="IPR029016">
    <property type="entry name" value="GAF-like_dom_sf"/>
</dbReference>
<dbReference type="InterPro" id="IPR004358">
    <property type="entry name" value="Sig_transdc_His_kin-like_C"/>
</dbReference>
<accession>A0A7Y9C5I3</accession>
<evidence type="ECO:0000313" key="11">
    <source>
        <dbReference type="Proteomes" id="UP000535020"/>
    </source>
</evidence>
<dbReference type="InterPro" id="IPR035965">
    <property type="entry name" value="PAS-like_dom_sf"/>
</dbReference>
<dbReference type="InterPro" id="IPR013655">
    <property type="entry name" value="PAS_fold_3"/>
</dbReference>
<comment type="caution">
    <text evidence="10">The sequence shown here is derived from an EMBL/GenBank/DDBJ whole genome shotgun (WGS) entry which is preliminary data.</text>
</comment>
<dbReference type="SUPFAM" id="SSF55781">
    <property type="entry name" value="GAF domain-like"/>
    <property type="match status" value="1"/>
</dbReference>
<dbReference type="InterPro" id="IPR003661">
    <property type="entry name" value="HisK_dim/P_dom"/>
</dbReference>
<dbReference type="CDD" id="cd00082">
    <property type="entry name" value="HisKA"/>
    <property type="match status" value="1"/>
</dbReference>
<dbReference type="Gene3D" id="3.30.565.10">
    <property type="entry name" value="Histidine kinase-like ATPase, C-terminal domain"/>
    <property type="match status" value="1"/>
</dbReference>
<evidence type="ECO:0000256" key="5">
    <source>
        <dbReference type="ARBA" id="ARBA00022777"/>
    </source>
</evidence>
<dbReference type="SMART" id="SM00387">
    <property type="entry name" value="HATPase_c"/>
    <property type="match status" value="1"/>
</dbReference>
<keyword evidence="4" id="KW-0808">Transferase</keyword>
<dbReference type="InterPro" id="IPR003594">
    <property type="entry name" value="HATPase_dom"/>
</dbReference>
<dbReference type="InterPro" id="IPR013656">
    <property type="entry name" value="PAS_4"/>
</dbReference>
<name>A0A7Y9C5I3_9FLAO</name>
<dbReference type="SMART" id="SM00388">
    <property type="entry name" value="HisKA"/>
    <property type="match status" value="1"/>
</dbReference>
<dbReference type="Gene3D" id="3.30.450.40">
    <property type="match status" value="1"/>
</dbReference>
<keyword evidence="6" id="KW-0175">Coiled coil</keyword>
<dbReference type="PROSITE" id="PS50112">
    <property type="entry name" value="PAS"/>
    <property type="match status" value="1"/>
</dbReference>
<evidence type="ECO:0000256" key="1">
    <source>
        <dbReference type="ARBA" id="ARBA00000085"/>
    </source>
</evidence>
<dbReference type="SMART" id="SM00091">
    <property type="entry name" value="PAS"/>
    <property type="match status" value="2"/>
</dbReference>
<dbReference type="InterPro" id="IPR000700">
    <property type="entry name" value="PAS-assoc_C"/>
</dbReference>
<dbReference type="InterPro" id="IPR003018">
    <property type="entry name" value="GAF"/>
</dbReference>
<dbReference type="CDD" id="cd00075">
    <property type="entry name" value="HATPase"/>
    <property type="match status" value="1"/>
</dbReference>
<proteinExistence type="predicted"/>
<dbReference type="Pfam" id="PF08448">
    <property type="entry name" value="PAS_4"/>
    <property type="match status" value="1"/>
</dbReference>
<evidence type="ECO:0000256" key="3">
    <source>
        <dbReference type="ARBA" id="ARBA00022553"/>
    </source>
</evidence>
<dbReference type="Pfam" id="PF08447">
    <property type="entry name" value="PAS_3"/>
    <property type="match status" value="1"/>
</dbReference>
<feature type="domain" description="PAS" evidence="8">
    <location>
        <begin position="302"/>
        <end position="372"/>
    </location>
</feature>
<evidence type="ECO:0000256" key="2">
    <source>
        <dbReference type="ARBA" id="ARBA00012438"/>
    </source>
</evidence>
<dbReference type="PROSITE" id="PS50109">
    <property type="entry name" value="HIS_KIN"/>
    <property type="match status" value="1"/>
</dbReference>
<dbReference type="Pfam" id="PF02518">
    <property type="entry name" value="HATPase_c"/>
    <property type="match status" value="1"/>
</dbReference>
<sequence>MNKHVKTQASGTARLRERLDSLLEGIQIIDFNWKYVYINDIMLHQVRMTRQQLVGHTMMEKFPGIEDTEVFQSLKRCMYEREAVGLENKFTFPNGVVKWFDLCIEPAEEGICILSLDITPYKEAVENIRKTKSLYAFLSQINQSIVHYRSEKRLFASACRTAVEQGLFSSAWIGLIDRQNKGIIPQAQFGFPKKTKFPDFVAYESKDIHHRLMRTGQFQIEINGDQTLAMGKGYKMPTLISLPLFNSGKVVAVFDLYSDKEDFVKDEEIKLLQEVSKDLSYALDNAVMSKRQREAEAQLEKSEKRFRALIEKSADMKSMASKDGKLLYGSPSITRVLGYEYEDTDRFNIFDLIHPDDQPYYAAKRSELIKHPGGFFHFEMRLRHKSGNWIWCEGTATNLLHEPGVEAIISNFIDINDKKKAQKQQEFDRNNLFALINNTNDLLWSVDTEMKLITSNRAFDEAMLTFIGHRIRPGQSILHDGLGAEIAKYYGNFYHRAFLGEIFSETVELTGQSDLWWEISFYPIREKDNIIGTACHARNISSLKRYNEELKRTNSELDRFVYSISHDLRAPLTSIRGLLDIINEDTNESSTREHLRLINGQVDRLDIFIKNVLNYAHTNRASLNVSEIDMEFILHKIVNSMKSVEKSDGIEFHIHFETKVPFHSDLQSVCTLLENIVSNAIKFRDPSKQNPYVKISGSSTESGLKLVISDNGVGIPKEFHSKVFEMFFRLPGPTEGSGIGLYISRQIAEKLDGSITLYSEEGTGTTFEIHLKNLHQ</sequence>
<dbReference type="SUPFAM" id="SSF55874">
    <property type="entry name" value="ATPase domain of HSP90 chaperone/DNA topoisomerase II/histidine kinase"/>
    <property type="match status" value="1"/>
</dbReference>
<evidence type="ECO:0000256" key="6">
    <source>
        <dbReference type="SAM" id="Coils"/>
    </source>
</evidence>
<evidence type="ECO:0000259" key="9">
    <source>
        <dbReference type="PROSITE" id="PS50113"/>
    </source>
</evidence>
<dbReference type="AlphaFoldDB" id="A0A7Y9C5I3"/>
<organism evidence="10 11">
    <name type="scientific">Flavobacterium agri</name>
    <dbReference type="NCBI Taxonomy" id="2743471"/>
    <lineage>
        <taxon>Bacteria</taxon>
        <taxon>Pseudomonadati</taxon>
        <taxon>Bacteroidota</taxon>
        <taxon>Flavobacteriia</taxon>
        <taxon>Flavobacteriales</taxon>
        <taxon>Flavobacteriaceae</taxon>
        <taxon>Flavobacterium</taxon>
    </lineage>
</organism>
<evidence type="ECO:0000256" key="4">
    <source>
        <dbReference type="ARBA" id="ARBA00022679"/>
    </source>
</evidence>
<keyword evidence="3" id="KW-0597">Phosphoprotein</keyword>
<reference evidence="10 11" key="1">
    <citation type="submission" date="2020-07" db="EMBL/GenBank/DDBJ databases">
        <authorList>
            <person name="Sun Q."/>
        </authorList>
    </citation>
    <scope>NUCLEOTIDE SEQUENCE [LARGE SCALE GENOMIC DNA]</scope>
    <source>
        <strain evidence="10 11">MAH-1</strain>
    </source>
</reference>
<dbReference type="InterPro" id="IPR005467">
    <property type="entry name" value="His_kinase_dom"/>
</dbReference>
<feature type="domain" description="PAC" evidence="9">
    <location>
        <begin position="376"/>
        <end position="427"/>
    </location>
</feature>
<keyword evidence="11" id="KW-1185">Reference proteome</keyword>
<dbReference type="SUPFAM" id="SSF55785">
    <property type="entry name" value="PYP-like sensor domain (PAS domain)"/>
    <property type="match status" value="3"/>
</dbReference>
<dbReference type="InterPro" id="IPR000014">
    <property type="entry name" value="PAS"/>
</dbReference>
<dbReference type="SUPFAM" id="SSF47384">
    <property type="entry name" value="Homodimeric domain of signal transducing histidine kinase"/>
    <property type="match status" value="1"/>
</dbReference>
<evidence type="ECO:0000259" key="7">
    <source>
        <dbReference type="PROSITE" id="PS50109"/>
    </source>
</evidence>
<dbReference type="NCBIfam" id="TIGR00229">
    <property type="entry name" value="sensory_box"/>
    <property type="match status" value="1"/>
</dbReference>
<comment type="catalytic activity">
    <reaction evidence="1">
        <text>ATP + protein L-histidine = ADP + protein N-phospho-L-histidine.</text>
        <dbReference type="EC" id="2.7.13.3"/>
    </reaction>
</comment>
<dbReference type="PROSITE" id="PS50113">
    <property type="entry name" value="PAC"/>
    <property type="match status" value="1"/>
</dbReference>
<dbReference type="RefSeq" id="WP_176005848.1">
    <property type="nucleotide sequence ID" value="NZ_JABWMI010000010.1"/>
</dbReference>
<evidence type="ECO:0000313" key="10">
    <source>
        <dbReference type="EMBL" id="NYA71040.1"/>
    </source>
</evidence>
<gene>
    <name evidence="10" type="ORF">HZF10_08925</name>
</gene>
<dbReference type="Pfam" id="PF00512">
    <property type="entry name" value="HisKA"/>
    <property type="match status" value="1"/>
</dbReference>
<dbReference type="PRINTS" id="PR00344">
    <property type="entry name" value="BCTRLSENSOR"/>
</dbReference>
<dbReference type="InterPro" id="IPR036890">
    <property type="entry name" value="HATPase_C_sf"/>
</dbReference>
<dbReference type="PANTHER" id="PTHR43304">
    <property type="entry name" value="PHYTOCHROME-LIKE PROTEIN CPH1"/>
    <property type="match status" value="1"/>
</dbReference>
<feature type="domain" description="Histidine kinase" evidence="7">
    <location>
        <begin position="563"/>
        <end position="775"/>
    </location>
</feature>
<dbReference type="Proteomes" id="UP000535020">
    <property type="component" value="Unassembled WGS sequence"/>
</dbReference>
<dbReference type="Gene3D" id="1.10.287.130">
    <property type="match status" value="1"/>
</dbReference>